<gene>
    <name evidence="1" type="ORF">PROFUN_00699</name>
</gene>
<dbReference type="InParanoid" id="A0A2P6NUE9"/>
<proteinExistence type="predicted"/>
<dbReference type="AlphaFoldDB" id="A0A2P6NUE9"/>
<dbReference type="EMBL" id="MDYQ01000020">
    <property type="protein sequence ID" value="PRP87488.1"/>
    <property type="molecule type" value="Genomic_DNA"/>
</dbReference>
<name>A0A2P6NUE9_9EUKA</name>
<keyword evidence="2" id="KW-1185">Reference proteome</keyword>
<evidence type="ECO:0000313" key="1">
    <source>
        <dbReference type="EMBL" id="PRP87488.1"/>
    </source>
</evidence>
<protein>
    <submittedName>
        <fullName evidence="1">Uncharacterized protein</fullName>
    </submittedName>
</protein>
<dbReference type="Proteomes" id="UP000241769">
    <property type="component" value="Unassembled WGS sequence"/>
</dbReference>
<sequence>MEVAIGHSILLERSIEECWTRELGARRNIGRDTTRASDHVISATTAMLAVLPAELWSHIFQFAERGDRVVLSLLEDSRVNQRQTQTRLSSHRPHENVLILRELLLHPKADPQNKYYSAITTEPLRCFAEIFASRSDKIIRKDSYSSVFTFKDLDHAHRPFETHLEISSISSRPHVEYSKDSKMPYTATHPNQRLLNGLIQQHRTNGYDITFRGKAAPRILTDTTVEDATIDVWYAAAQANTDADWEGLRDAIVPPPPQGGAPAHES</sequence>
<accession>A0A2P6NUE9</accession>
<reference evidence="1 2" key="1">
    <citation type="journal article" date="2018" name="Genome Biol. Evol.">
        <title>Multiple Roots of Fruiting Body Formation in Amoebozoa.</title>
        <authorList>
            <person name="Hillmann F."/>
            <person name="Forbes G."/>
            <person name="Novohradska S."/>
            <person name="Ferling I."/>
            <person name="Riege K."/>
            <person name="Groth M."/>
            <person name="Westermann M."/>
            <person name="Marz M."/>
            <person name="Spaller T."/>
            <person name="Winckler T."/>
            <person name="Schaap P."/>
            <person name="Glockner G."/>
        </authorList>
    </citation>
    <scope>NUCLEOTIDE SEQUENCE [LARGE SCALE GENOMIC DNA]</scope>
    <source>
        <strain evidence="1 2">Jena</strain>
    </source>
</reference>
<organism evidence="1 2">
    <name type="scientific">Planoprotostelium fungivorum</name>
    <dbReference type="NCBI Taxonomy" id="1890364"/>
    <lineage>
        <taxon>Eukaryota</taxon>
        <taxon>Amoebozoa</taxon>
        <taxon>Evosea</taxon>
        <taxon>Variosea</taxon>
        <taxon>Cavosteliida</taxon>
        <taxon>Cavosteliaceae</taxon>
        <taxon>Planoprotostelium</taxon>
    </lineage>
</organism>
<evidence type="ECO:0000313" key="2">
    <source>
        <dbReference type="Proteomes" id="UP000241769"/>
    </source>
</evidence>
<comment type="caution">
    <text evidence="1">The sequence shown here is derived from an EMBL/GenBank/DDBJ whole genome shotgun (WGS) entry which is preliminary data.</text>
</comment>